<dbReference type="Pfam" id="PF03664">
    <property type="entry name" value="Glyco_hydro_62"/>
    <property type="match status" value="1"/>
</dbReference>
<evidence type="ECO:0000256" key="4">
    <source>
        <dbReference type="ARBA" id="ARBA00022729"/>
    </source>
</evidence>
<dbReference type="InterPro" id="IPR017853">
    <property type="entry name" value="GH"/>
</dbReference>
<dbReference type="EMBL" id="CP007142">
    <property type="protein sequence ID" value="AJQ95007.1"/>
    <property type="molecule type" value="Genomic_DNA"/>
</dbReference>
<dbReference type="SUPFAM" id="SSF75005">
    <property type="entry name" value="Arabinanase/levansucrase/invertase"/>
    <property type="match status" value="1"/>
</dbReference>
<dbReference type="STRING" id="1445510.YC6258_02969"/>
<feature type="domain" description="GH10" evidence="14">
    <location>
        <begin position="362"/>
        <end position="630"/>
    </location>
</feature>
<dbReference type="Pfam" id="PF02018">
    <property type="entry name" value="CBM_4_9"/>
    <property type="match status" value="1"/>
</dbReference>
<dbReference type="Pfam" id="PF00331">
    <property type="entry name" value="Glyco_hydro_10"/>
    <property type="match status" value="1"/>
</dbReference>
<evidence type="ECO:0000256" key="2">
    <source>
        <dbReference type="ARBA" id="ARBA00004613"/>
    </source>
</evidence>
<protein>
    <recommendedName>
        <fullName evidence="11">Beta-xylanase</fullName>
        <ecNumber evidence="11">3.2.1.8</ecNumber>
    </recommendedName>
</protein>
<comment type="catalytic activity">
    <reaction evidence="1">
        <text>Hydrolysis of terminal non-reducing alpha-L-arabinofuranoside residues in alpha-L-arabinosides.</text>
        <dbReference type="EC" id="3.2.1.55"/>
    </reaction>
</comment>
<dbReference type="GO" id="GO:0045493">
    <property type="term" value="P:xylan catabolic process"/>
    <property type="evidence" value="ECO:0007669"/>
    <property type="project" value="UniProtKB-KW"/>
</dbReference>
<accession>A0A0C5VK03</accession>
<sequence>MNSNKFVKKRLVGLLLASMALSACNVDIVDSSDPVTDSSNNGGSNSSGSDNGSDGSGSPGNNNGGDSGSDNGSNNGGDSGSDNGSNNGGDSGSDNGSNNGGDSGSDNGSDNGGDSGSDNGSDNGGDSGSDNGSDNGGDSGSDNGSDNGGDSGSDNGSDNGGDSGSDNGSDNGGDSGGNGNGSPSDDYQVPANNFAVNGDVENNLTNWGTTAGEVSRSTSVKHGGSASAYITNRTSAWNGLTFDVGKLTQGNEYEVAVWVKLPEGSYDTVITLTAKRADDSDSSTYNEYTNIEMVTANDSEWTLLKGYYTQTGTDFEHFIIESPDTTISFYADDFSIGGEVADDNNGGNSGSDSSHRFFVGNITTSGSVRSDFAQYWDQITPENEGKWGSVEGTRDSYNWGGLDAAYNYAKQNNILFKQHTFVWGSQYPSWIDSLSPSEQAAEIEEWIRDFCTRYPDVDMIDVVNEATPGHAPAGYAKSAFGDDWIIKSFQLARQYCPNATLILNDYNVLTWNTDAFISMAKPAVEAGVVDAIGLQAHGFESWATDKLETNLNKIVALGLPIYISEYDVAKTNDQEQLQIMQSQFPMMYNHPSVKGMTLWGYVYGKTWVEGSGLIREDGTQRPAMTWLLQYLKDNPKNNGGSDDNGNSNNDQTCDLPSSFSWTSTDPLITPHNSNWVSIKDPTIVKYSNQYHVFATVYDTAKNAWGGVYTSFDDWSKADSAQQVDMSATQAGSTVAPQVFYFEPHNKWYLIYQWGAKYSTNSDISNPSGWSAPKSLLSGGPSNGIDYWVICDDNYCYLFFSGDDGNLYRSKVSIGNFPNFSSYEIVMSDPSVGKLFEASNVYKVDGTNKYLLLVEAYGPRYFRSWTSTSLDGPWTPLADTQSNPFAGAANVTFSGQKWSDDISHGEMIRSGYNQKMTINACNMEYLYQGVDPQSGVSDYNKLPYKLGLIKAK</sequence>
<dbReference type="PROSITE" id="PS00591">
    <property type="entry name" value="GH10_1"/>
    <property type="match status" value="1"/>
</dbReference>
<evidence type="ECO:0000256" key="1">
    <source>
        <dbReference type="ARBA" id="ARBA00001462"/>
    </source>
</evidence>
<feature type="compositionally biased region" description="Gly residues" evidence="12">
    <location>
        <begin position="54"/>
        <end position="67"/>
    </location>
</feature>
<evidence type="ECO:0000256" key="13">
    <source>
        <dbReference type="SAM" id="SignalP"/>
    </source>
</evidence>
<dbReference type="KEGG" id="gsn:YC6258_02969"/>
<comment type="similarity">
    <text evidence="11">Belongs to the glycosyl hydrolase 10 (cellulase F) family.</text>
</comment>
<keyword evidence="6 11" id="KW-0378">Hydrolase</keyword>
<evidence type="ECO:0000256" key="10">
    <source>
        <dbReference type="PROSITE-ProRule" id="PRU10061"/>
    </source>
</evidence>
<evidence type="ECO:0000256" key="3">
    <source>
        <dbReference type="ARBA" id="ARBA00022525"/>
    </source>
</evidence>
<dbReference type="GO" id="GO:0031176">
    <property type="term" value="F:endo-1,4-beta-xylanase activity"/>
    <property type="evidence" value="ECO:0007669"/>
    <property type="project" value="UniProtKB-EC"/>
</dbReference>
<feature type="active site" description="Nucleophile" evidence="10">
    <location>
        <position position="565"/>
    </location>
</feature>
<feature type="signal peptide" evidence="13">
    <location>
        <begin position="1"/>
        <end position="23"/>
    </location>
</feature>
<keyword evidence="4 13" id="KW-0732">Signal</keyword>
<organism evidence="15 16">
    <name type="scientific">Gynuella sunshinyii YC6258</name>
    <dbReference type="NCBI Taxonomy" id="1445510"/>
    <lineage>
        <taxon>Bacteria</taxon>
        <taxon>Pseudomonadati</taxon>
        <taxon>Pseudomonadota</taxon>
        <taxon>Gammaproteobacteria</taxon>
        <taxon>Oceanospirillales</taxon>
        <taxon>Saccharospirillaceae</taxon>
        <taxon>Gynuella</taxon>
    </lineage>
</organism>
<feature type="compositionally biased region" description="Low complexity" evidence="12">
    <location>
        <begin position="37"/>
        <end position="53"/>
    </location>
</feature>
<dbReference type="PANTHER" id="PTHR40631">
    <property type="entry name" value="ALPHA-L-ARABINOFURANOSIDASE AXHA-2-RELATED"/>
    <property type="match status" value="1"/>
</dbReference>
<dbReference type="RefSeq" id="WP_082070705.1">
    <property type="nucleotide sequence ID" value="NZ_CP007142.1"/>
</dbReference>
<dbReference type="InterPro" id="IPR003305">
    <property type="entry name" value="CenC_carb-bd"/>
</dbReference>
<keyword evidence="7 11" id="KW-0119">Carbohydrate metabolism</keyword>
<feature type="chain" id="PRO_5002194623" description="Beta-xylanase" evidence="13">
    <location>
        <begin position="24"/>
        <end position="951"/>
    </location>
</feature>
<dbReference type="GO" id="GO:0005576">
    <property type="term" value="C:extracellular region"/>
    <property type="evidence" value="ECO:0007669"/>
    <property type="project" value="UniProtKB-SubCell"/>
</dbReference>
<dbReference type="InterPro" id="IPR001000">
    <property type="entry name" value="GH10_dom"/>
</dbReference>
<feature type="compositionally biased region" description="Gly residues" evidence="12">
    <location>
        <begin position="170"/>
        <end position="180"/>
    </location>
</feature>
<reference evidence="15 16" key="1">
    <citation type="submission" date="2014-01" db="EMBL/GenBank/DDBJ databases">
        <title>Full genme sequencing of cellulolytic bacterium Gynuella sunshinyii YC6258T gen. nov., sp. nov.</title>
        <authorList>
            <person name="Khan H."/>
            <person name="Chung E.J."/>
            <person name="Chung Y.R."/>
        </authorList>
    </citation>
    <scope>NUCLEOTIDE SEQUENCE [LARGE SCALE GENOMIC DNA]</scope>
    <source>
        <strain evidence="15 16">YC6258</strain>
    </source>
</reference>
<keyword evidence="8 11" id="KW-0326">Glycosidase</keyword>
<dbReference type="SUPFAM" id="SSF49785">
    <property type="entry name" value="Galactose-binding domain-like"/>
    <property type="match status" value="1"/>
</dbReference>
<evidence type="ECO:0000256" key="8">
    <source>
        <dbReference type="ARBA" id="ARBA00023295"/>
    </source>
</evidence>
<keyword evidence="16" id="KW-1185">Reference proteome</keyword>
<keyword evidence="3" id="KW-0964">Secreted</keyword>
<dbReference type="InterPro" id="IPR031158">
    <property type="entry name" value="GH10_AS"/>
</dbReference>
<proteinExistence type="inferred from homology"/>
<evidence type="ECO:0000256" key="5">
    <source>
        <dbReference type="ARBA" id="ARBA00022737"/>
    </source>
</evidence>
<dbReference type="PRINTS" id="PR00134">
    <property type="entry name" value="GLHYDRLASE10"/>
</dbReference>
<feature type="region of interest" description="Disordered" evidence="12">
    <location>
        <begin position="635"/>
        <end position="655"/>
    </location>
</feature>
<dbReference type="GO" id="GO:0046556">
    <property type="term" value="F:alpha-L-arabinofuranosidase activity"/>
    <property type="evidence" value="ECO:0007669"/>
    <property type="project" value="UniProtKB-EC"/>
</dbReference>
<dbReference type="Gene3D" id="3.20.20.80">
    <property type="entry name" value="Glycosidases"/>
    <property type="match status" value="1"/>
</dbReference>
<gene>
    <name evidence="15" type="ORF">YC6258_02969</name>
</gene>
<dbReference type="Gene3D" id="2.115.10.20">
    <property type="entry name" value="Glycosyl hydrolase domain, family 43"/>
    <property type="match status" value="1"/>
</dbReference>
<dbReference type="SUPFAM" id="SSF51445">
    <property type="entry name" value="(Trans)glycosidases"/>
    <property type="match status" value="1"/>
</dbReference>
<evidence type="ECO:0000256" key="12">
    <source>
        <dbReference type="SAM" id="MobiDB-lite"/>
    </source>
</evidence>
<name>A0A0C5VK03_9GAMM</name>
<dbReference type="InterPro" id="IPR005193">
    <property type="entry name" value="GH62_arabinosidase"/>
</dbReference>
<comment type="subcellular location">
    <subcellularLocation>
        <location evidence="2">Secreted</location>
    </subcellularLocation>
</comment>
<evidence type="ECO:0000313" key="15">
    <source>
        <dbReference type="EMBL" id="AJQ95007.1"/>
    </source>
</evidence>
<feature type="compositionally biased region" description="Low complexity" evidence="12">
    <location>
        <begin position="637"/>
        <end position="650"/>
    </location>
</feature>
<dbReference type="InterPro" id="IPR023296">
    <property type="entry name" value="Glyco_hydro_beta-prop_sf"/>
</dbReference>
<dbReference type="PROSITE" id="PS51257">
    <property type="entry name" value="PROKAR_LIPOPROTEIN"/>
    <property type="match status" value="1"/>
</dbReference>
<evidence type="ECO:0000313" key="16">
    <source>
        <dbReference type="Proteomes" id="UP000032266"/>
    </source>
</evidence>
<evidence type="ECO:0000256" key="11">
    <source>
        <dbReference type="RuleBase" id="RU361174"/>
    </source>
</evidence>
<dbReference type="EC" id="3.2.1.8" evidence="11"/>
<comment type="catalytic activity">
    <reaction evidence="11">
        <text>Endohydrolysis of (1-&gt;4)-beta-D-xylosidic linkages in xylans.</text>
        <dbReference type="EC" id="3.2.1.8"/>
    </reaction>
</comment>
<dbReference type="PROSITE" id="PS51760">
    <property type="entry name" value="GH10_2"/>
    <property type="match status" value="1"/>
</dbReference>
<evidence type="ECO:0000256" key="9">
    <source>
        <dbReference type="ARBA" id="ARBA00023326"/>
    </source>
</evidence>
<dbReference type="Gene3D" id="2.60.120.260">
    <property type="entry name" value="Galactose-binding domain-like"/>
    <property type="match status" value="1"/>
</dbReference>
<dbReference type="AlphaFoldDB" id="A0A0C5VK03"/>
<keyword evidence="9 11" id="KW-0624">Polysaccharide degradation</keyword>
<feature type="region of interest" description="Disordered" evidence="12">
    <location>
        <begin position="29"/>
        <end position="192"/>
    </location>
</feature>
<dbReference type="HOGENOM" id="CLU_309675_0_0_6"/>
<keyword evidence="5" id="KW-0677">Repeat</keyword>
<keyword evidence="15" id="KW-0858">Xylan degradation</keyword>
<dbReference type="GO" id="GO:0046373">
    <property type="term" value="P:L-arabinose metabolic process"/>
    <property type="evidence" value="ECO:0007669"/>
    <property type="project" value="InterPro"/>
</dbReference>
<dbReference type="Proteomes" id="UP000032266">
    <property type="component" value="Chromosome"/>
</dbReference>
<dbReference type="SMART" id="SM00633">
    <property type="entry name" value="Glyco_10"/>
    <property type="match status" value="1"/>
</dbReference>
<evidence type="ECO:0000256" key="7">
    <source>
        <dbReference type="ARBA" id="ARBA00023277"/>
    </source>
</evidence>
<dbReference type="InterPro" id="IPR008979">
    <property type="entry name" value="Galactose-bd-like_sf"/>
</dbReference>
<dbReference type="PANTHER" id="PTHR40631:SF2">
    <property type="entry name" value="ALPHA-L-ARABINOFURANOSIDASE"/>
    <property type="match status" value="1"/>
</dbReference>
<evidence type="ECO:0000256" key="6">
    <source>
        <dbReference type="ARBA" id="ARBA00022801"/>
    </source>
</evidence>
<evidence type="ECO:0000259" key="14">
    <source>
        <dbReference type="PROSITE" id="PS51760"/>
    </source>
</evidence>
<dbReference type="PATRIC" id="fig|1445510.3.peg.2938"/>
<dbReference type="CDD" id="cd08987">
    <property type="entry name" value="GH62"/>
    <property type="match status" value="1"/>
</dbReference>